<evidence type="ECO:0000256" key="1">
    <source>
        <dbReference type="ARBA" id="ARBA00023015"/>
    </source>
</evidence>
<dbReference type="GO" id="GO:0003677">
    <property type="term" value="F:DNA binding"/>
    <property type="evidence" value="ECO:0007669"/>
    <property type="project" value="UniProtKB-UniRule"/>
</dbReference>
<evidence type="ECO:0000313" key="6">
    <source>
        <dbReference type="EMBL" id="TKC12138.1"/>
    </source>
</evidence>
<organism evidence="6 7">
    <name type="scientific">Pedobacter polaris</name>
    <dbReference type="NCBI Taxonomy" id="2571273"/>
    <lineage>
        <taxon>Bacteria</taxon>
        <taxon>Pseudomonadati</taxon>
        <taxon>Bacteroidota</taxon>
        <taxon>Sphingobacteriia</taxon>
        <taxon>Sphingobacteriales</taxon>
        <taxon>Sphingobacteriaceae</taxon>
        <taxon>Pedobacter</taxon>
    </lineage>
</organism>
<dbReference type="PANTHER" id="PTHR43479:SF11">
    <property type="entry name" value="ACREF_ENVCD OPERON REPRESSOR-RELATED"/>
    <property type="match status" value="1"/>
</dbReference>
<dbReference type="PRINTS" id="PR00455">
    <property type="entry name" value="HTHTETR"/>
</dbReference>
<keyword evidence="2 4" id="KW-0238">DNA-binding</keyword>
<evidence type="ECO:0000259" key="5">
    <source>
        <dbReference type="PROSITE" id="PS50977"/>
    </source>
</evidence>
<dbReference type="Pfam" id="PF13305">
    <property type="entry name" value="TetR_C_33"/>
    <property type="match status" value="1"/>
</dbReference>
<dbReference type="InterPro" id="IPR025996">
    <property type="entry name" value="MT1864/Rv1816-like_C"/>
</dbReference>
<proteinExistence type="predicted"/>
<accession>A0A4U1CY29</accession>
<evidence type="ECO:0000256" key="3">
    <source>
        <dbReference type="ARBA" id="ARBA00023163"/>
    </source>
</evidence>
<dbReference type="Gene3D" id="1.10.357.10">
    <property type="entry name" value="Tetracycline Repressor, domain 2"/>
    <property type="match status" value="1"/>
</dbReference>
<evidence type="ECO:0000256" key="2">
    <source>
        <dbReference type="ARBA" id="ARBA00023125"/>
    </source>
</evidence>
<dbReference type="SUPFAM" id="SSF46689">
    <property type="entry name" value="Homeodomain-like"/>
    <property type="match status" value="1"/>
</dbReference>
<evidence type="ECO:0000313" key="7">
    <source>
        <dbReference type="Proteomes" id="UP000309488"/>
    </source>
</evidence>
<dbReference type="Pfam" id="PF00440">
    <property type="entry name" value="TetR_N"/>
    <property type="match status" value="1"/>
</dbReference>
<comment type="caution">
    <text evidence="6">The sequence shown here is derived from an EMBL/GenBank/DDBJ whole genome shotgun (WGS) entry which is preliminary data.</text>
</comment>
<reference evidence="6 7" key="1">
    <citation type="submission" date="2019-04" db="EMBL/GenBank/DDBJ databases">
        <title>Pedobacter sp. RP-3-22 sp. nov., isolated from Arctic soil.</title>
        <authorList>
            <person name="Dahal R.H."/>
            <person name="Kim D.-U."/>
        </authorList>
    </citation>
    <scope>NUCLEOTIDE SEQUENCE [LARGE SCALE GENOMIC DNA]</scope>
    <source>
        <strain evidence="6 7">RP-3-22</strain>
    </source>
</reference>
<keyword evidence="1" id="KW-0805">Transcription regulation</keyword>
<evidence type="ECO:0000256" key="4">
    <source>
        <dbReference type="PROSITE-ProRule" id="PRU00335"/>
    </source>
</evidence>
<dbReference type="PANTHER" id="PTHR43479">
    <property type="entry name" value="ACREF/ENVCD OPERON REPRESSOR-RELATED"/>
    <property type="match status" value="1"/>
</dbReference>
<dbReference type="SUPFAM" id="SSF48498">
    <property type="entry name" value="Tetracyclin repressor-like, C-terminal domain"/>
    <property type="match status" value="1"/>
</dbReference>
<dbReference type="OrthoDB" id="594604at2"/>
<keyword evidence="3" id="KW-0804">Transcription</keyword>
<dbReference type="EMBL" id="SWBR01000001">
    <property type="protein sequence ID" value="TKC12138.1"/>
    <property type="molecule type" value="Genomic_DNA"/>
</dbReference>
<dbReference type="PROSITE" id="PS50977">
    <property type="entry name" value="HTH_TETR_2"/>
    <property type="match status" value="1"/>
</dbReference>
<dbReference type="Proteomes" id="UP000309488">
    <property type="component" value="Unassembled WGS sequence"/>
</dbReference>
<dbReference type="InterPro" id="IPR001647">
    <property type="entry name" value="HTH_TetR"/>
</dbReference>
<dbReference type="RefSeq" id="WP_136838050.1">
    <property type="nucleotide sequence ID" value="NZ_SWBR01000001.1"/>
</dbReference>
<name>A0A4U1CY29_9SPHI</name>
<feature type="DNA-binding region" description="H-T-H motif" evidence="4">
    <location>
        <begin position="35"/>
        <end position="54"/>
    </location>
</feature>
<dbReference type="AlphaFoldDB" id="A0A4U1CY29"/>
<protein>
    <submittedName>
        <fullName evidence="6">TetR/AcrR family transcriptional regulator</fullName>
    </submittedName>
</protein>
<dbReference type="InterPro" id="IPR036271">
    <property type="entry name" value="Tet_transcr_reg_TetR-rel_C_sf"/>
</dbReference>
<dbReference type="InterPro" id="IPR009057">
    <property type="entry name" value="Homeodomain-like_sf"/>
</dbReference>
<keyword evidence="7" id="KW-1185">Reference proteome</keyword>
<sequence>MAVTEKRLKQKEQVRDSILEAAKTIILKEGWQSVSIRKIADAISYSLPVVYNHFESKDAILEEFVKQGFAMLSKVMDSTKSKSLNPAAQLTAMASAYFQFAFEQREYYQMMFGLGMPSCERVNQIAEIGNFSKIVVDSIHKLSGTPDIDEQIILKFHTFWSILHGLSSINMVNMTATPNEMQQRVLQDAVQGFIKNINN</sequence>
<dbReference type="InterPro" id="IPR050624">
    <property type="entry name" value="HTH-type_Tx_Regulator"/>
</dbReference>
<feature type="domain" description="HTH tetR-type" evidence="5">
    <location>
        <begin position="12"/>
        <end position="72"/>
    </location>
</feature>
<gene>
    <name evidence="6" type="ORF">FA048_00525</name>
</gene>